<reference evidence="3 4" key="1">
    <citation type="submission" date="2018-06" db="EMBL/GenBank/DDBJ databases">
        <title>Genomic Encyclopedia of Archaeal and Bacterial Type Strains, Phase II (KMG-II): from individual species to whole genera.</title>
        <authorList>
            <person name="Goeker M."/>
        </authorList>
    </citation>
    <scope>NUCLEOTIDE SEQUENCE [LARGE SCALE GENOMIC DNA]</scope>
    <source>
        <strain evidence="3 4">DSM 13087</strain>
    </source>
</reference>
<evidence type="ECO:0000313" key="4">
    <source>
        <dbReference type="Proteomes" id="UP000249364"/>
    </source>
</evidence>
<keyword evidence="3" id="KW-0969">Cilium</keyword>
<keyword evidence="4" id="KW-1185">Reference proteome</keyword>
<protein>
    <submittedName>
        <fullName evidence="3">Flagellar hook-length control protein FliK</fullName>
    </submittedName>
</protein>
<keyword evidence="3" id="KW-0966">Cell projection</keyword>
<evidence type="ECO:0000256" key="1">
    <source>
        <dbReference type="SAM" id="MobiDB-lite"/>
    </source>
</evidence>
<dbReference type="STRING" id="121821.GCA_001870675_02709"/>
<feature type="region of interest" description="Disordered" evidence="1">
    <location>
        <begin position="370"/>
        <end position="394"/>
    </location>
</feature>
<dbReference type="AlphaFoldDB" id="A0A2W7QZG2"/>
<name>A0A2W7QZG2_9RHOB</name>
<dbReference type="EMBL" id="QKZQ01000002">
    <property type="protein sequence ID" value="PZX47219.1"/>
    <property type="molecule type" value="Genomic_DNA"/>
</dbReference>
<organism evidence="3 4">
    <name type="scientific">Roseinatronobacter thiooxidans</name>
    <dbReference type="NCBI Taxonomy" id="121821"/>
    <lineage>
        <taxon>Bacteria</taxon>
        <taxon>Pseudomonadati</taxon>
        <taxon>Pseudomonadota</taxon>
        <taxon>Alphaproteobacteria</taxon>
        <taxon>Rhodobacterales</taxon>
        <taxon>Paracoccaceae</taxon>
        <taxon>Roseinatronobacter</taxon>
    </lineage>
</organism>
<dbReference type="Proteomes" id="UP000249364">
    <property type="component" value="Unassembled WGS sequence"/>
</dbReference>
<evidence type="ECO:0000259" key="2">
    <source>
        <dbReference type="Pfam" id="PF02120"/>
    </source>
</evidence>
<sequence length="541" mass="55493">MTFLEFWHSENAIAQTQAGGPSGALARLHDNQARDAPVLQTPEITGASGFAPRPKAVGAASAPVELIRLAPPAQGADAGYLSPDGPVGVSLPIRQSVVGAGIAADGEVLDGAACHSEGGGPPTVHAAAPPMRAGEETDDPALELRVSPAPKSGAQGAGHNPVQRVQGSADTEMPDAKSREVGAKGAVAGPPDLDAGQGYDLYARGQPVYAPVERADVQVPDGLEGGGAVTPLQATARALPEGPWGGVLRLADQPQRAADAPVLTKPKTRAPVFAPVQRAVHSTEAHGSDGLTGPRASTGDAGLAQKKGPGLAPYRTVFSVPLAEATGAAPPLAFGQTGFDARLQHGGTPGQTVVALGGVRAASIAGYGPSEGGGDLSPFDRPGSEHPTFRPASAQNADTLFVKTHGPLGDRLAPFVWAQVAEGMRNATQRSYQIQLAPVELGKVQISLNTTEAGMQVLITAERAETLELMRKFASDFEKSLRDMGYQHLDLSFSHGQNSGQHAQAGGAREAASPPVDSLLAPMPLTQVQHGYGEKGMDIRV</sequence>
<evidence type="ECO:0000313" key="3">
    <source>
        <dbReference type="EMBL" id="PZX47219.1"/>
    </source>
</evidence>
<dbReference type="Gene3D" id="3.30.750.140">
    <property type="match status" value="1"/>
</dbReference>
<keyword evidence="3" id="KW-0282">Flagellum</keyword>
<dbReference type="Pfam" id="PF02120">
    <property type="entry name" value="Flg_hook"/>
    <property type="match status" value="1"/>
</dbReference>
<feature type="domain" description="Flagellar hook-length control protein-like C-terminal" evidence="2">
    <location>
        <begin position="425"/>
        <end position="501"/>
    </location>
</feature>
<feature type="region of interest" description="Disordered" evidence="1">
    <location>
        <begin position="114"/>
        <end position="192"/>
    </location>
</feature>
<comment type="caution">
    <text evidence="3">The sequence shown here is derived from an EMBL/GenBank/DDBJ whole genome shotgun (WGS) entry which is preliminary data.</text>
</comment>
<dbReference type="CDD" id="cd17470">
    <property type="entry name" value="T3SS_Flik_C"/>
    <property type="match status" value="1"/>
</dbReference>
<gene>
    <name evidence="3" type="ORF">LY56_00514</name>
</gene>
<dbReference type="InterPro" id="IPR038610">
    <property type="entry name" value="FliK-like_C_sf"/>
</dbReference>
<dbReference type="InterPro" id="IPR021136">
    <property type="entry name" value="Flagellar_hook_control-like_C"/>
</dbReference>
<feature type="region of interest" description="Disordered" evidence="1">
    <location>
        <begin position="492"/>
        <end position="518"/>
    </location>
</feature>
<feature type="region of interest" description="Disordered" evidence="1">
    <location>
        <begin position="281"/>
        <end position="308"/>
    </location>
</feature>
<proteinExistence type="predicted"/>
<accession>A0A2W7QZG2</accession>